<feature type="transmembrane region" description="Helical" evidence="1">
    <location>
        <begin position="58"/>
        <end position="80"/>
    </location>
</feature>
<dbReference type="OrthoDB" id="2744793at2759"/>
<comment type="caution">
    <text evidence="2">The sequence shown here is derived from an EMBL/GenBank/DDBJ whole genome shotgun (WGS) entry which is preliminary data.</text>
</comment>
<dbReference type="InParanoid" id="A0A409XQ35"/>
<feature type="transmembrane region" description="Helical" evidence="1">
    <location>
        <begin position="220"/>
        <end position="240"/>
    </location>
</feature>
<feature type="transmembrane region" description="Helical" evidence="1">
    <location>
        <begin position="25"/>
        <end position="46"/>
    </location>
</feature>
<sequence length="354" mass="38462">MSTPDVPFSINVQENEISGNLNSSMLFNFLMGIYTMVYGGTMYLYLSKKPTNSNRHIILSAISLLYLLCLLDFVVEWYYLNWTIVITGDTRESIFLATVGGGLPWTWILSDFLQNSLLIISDGLLIWRCYHVWGQSFWAIVIPSILLVAESGLFVMITVLDVKSSQITSAAGVILYNNILSALTFVSLGTTVITTFLIGYKIYSASPLSRSPSKRLFNCIVKMIIESAAVYALVLLLYAIDIVVPSFGVSGSPMEEAGYYIDAIVTVVAKQGMAPTILVARIATNDNHTVASSRITPISGLQFGSQQGVGSGRSGNATGGDINTSVYADDADPTPVIEVKSVSSADSTFRDHHV</sequence>
<organism evidence="2 3">
    <name type="scientific">Psilocybe cyanescens</name>
    <dbReference type="NCBI Taxonomy" id="93625"/>
    <lineage>
        <taxon>Eukaryota</taxon>
        <taxon>Fungi</taxon>
        <taxon>Dikarya</taxon>
        <taxon>Basidiomycota</taxon>
        <taxon>Agaricomycotina</taxon>
        <taxon>Agaricomycetes</taxon>
        <taxon>Agaricomycetidae</taxon>
        <taxon>Agaricales</taxon>
        <taxon>Agaricineae</taxon>
        <taxon>Strophariaceae</taxon>
        <taxon>Psilocybe</taxon>
    </lineage>
</organism>
<keyword evidence="1" id="KW-0812">Transmembrane</keyword>
<proteinExistence type="predicted"/>
<feature type="transmembrane region" description="Helical" evidence="1">
    <location>
        <begin position="137"/>
        <end position="159"/>
    </location>
</feature>
<protein>
    <submittedName>
        <fullName evidence="2">Uncharacterized protein</fullName>
    </submittedName>
</protein>
<feature type="transmembrane region" description="Helical" evidence="1">
    <location>
        <begin position="112"/>
        <end position="130"/>
    </location>
</feature>
<reference evidence="2 3" key="1">
    <citation type="journal article" date="2018" name="Evol. Lett.">
        <title>Horizontal gene cluster transfer increased hallucinogenic mushroom diversity.</title>
        <authorList>
            <person name="Reynolds H.T."/>
            <person name="Vijayakumar V."/>
            <person name="Gluck-Thaler E."/>
            <person name="Korotkin H.B."/>
            <person name="Matheny P.B."/>
            <person name="Slot J.C."/>
        </authorList>
    </citation>
    <scope>NUCLEOTIDE SEQUENCE [LARGE SCALE GENOMIC DNA]</scope>
    <source>
        <strain evidence="2 3">2631</strain>
    </source>
</reference>
<evidence type="ECO:0000313" key="2">
    <source>
        <dbReference type="EMBL" id="PPQ92899.1"/>
    </source>
</evidence>
<dbReference type="AlphaFoldDB" id="A0A409XQ35"/>
<keyword evidence="3" id="KW-1185">Reference proteome</keyword>
<feature type="transmembrane region" description="Helical" evidence="1">
    <location>
        <begin position="179"/>
        <end position="200"/>
    </location>
</feature>
<accession>A0A409XQ35</accession>
<dbReference type="Proteomes" id="UP000283269">
    <property type="component" value="Unassembled WGS sequence"/>
</dbReference>
<keyword evidence="1" id="KW-0472">Membrane</keyword>
<evidence type="ECO:0000256" key="1">
    <source>
        <dbReference type="SAM" id="Phobius"/>
    </source>
</evidence>
<keyword evidence="1" id="KW-1133">Transmembrane helix</keyword>
<evidence type="ECO:0000313" key="3">
    <source>
        <dbReference type="Proteomes" id="UP000283269"/>
    </source>
</evidence>
<name>A0A409XQ35_PSICY</name>
<gene>
    <name evidence="2" type="ORF">CVT25_010454</name>
</gene>
<dbReference type="EMBL" id="NHYD01000938">
    <property type="protein sequence ID" value="PPQ92899.1"/>
    <property type="molecule type" value="Genomic_DNA"/>
</dbReference>